<evidence type="ECO:0000256" key="1">
    <source>
        <dbReference type="ARBA" id="ARBA00022801"/>
    </source>
</evidence>
<name>A0A6A4WM55_AMPAM</name>
<evidence type="ECO:0000256" key="6">
    <source>
        <dbReference type="RuleBase" id="RU365002"/>
    </source>
</evidence>
<protein>
    <recommendedName>
        <fullName evidence="3 6">Queuosine 5'-phosphate N-glycosylase/hydrolase</fullName>
        <ecNumber evidence="6">3.2.2.-</ecNumber>
    </recommendedName>
    <alternativeName>
        <fullName evidence="4 6">Queuosine-nucleotide N-glycosylase/hydrolase</fullName>
    </alternativeName>
</protein>
<dbReference type="Proteomes" id="UP000440578">
    <property type="component" value="Unassembled WGS sequence"/>
</dbReference>
<comment type="function">
    <text evidence="6">Catalyzes the hydrolysis of queuosine 5'-phosphate, releasing the nucleobase queuine (q). Is required for salvage of queuine from exogenous queuosine (Q) that is imported and then converted to queuosine 5'-phosphate intracellularly.</text>
</comment>
<dbReference type="Pfam" id="PF10343">
    <property type="entry name" value="Q_salvage"/>
    <property type="match status" value="1"/>
</dbReference>
<dbReference type="EC" id="3.2.2.-" evidence="6"/>
<evidence type="ECO:0000313" key="7">
    <source>
        <dbReference type="EMBL" id="KAF0303702.1"/>
    </source>
</evidence>
<organism evidence="7 8">
    <name type="scientific">Amphibalanus amphitrite</name>
    <name type="common">Striped barnacle</name>
    <name type="synonym">Balanus amphitrite</name>
    <dbReference type="NCBI Taxonomy" id="1232801"/>
    <lineage>
        <taxon>Eukaryota</taxon>
        <taxon>Metazoa</taxon>
        <taxon>Ecdysozoa</taxon>
        <taxon>Arthropoda</taxon>
        <taxon>Crustacea</taxon>
        <taxon>Multicrustacea</taxon>
        <taxon>Cirripedia</taxon>
        <taxon>Thoracica</taxon>
        <taxon>Thoracicalcarea</taxon>
        <taxon>Balanomorpha</taxon>
        <taxon>Balanoidea</taxon>
        <taxon>Balanidae</taxon>
        <taxon>Amphibalaninae</taxon>
        <taxon>Amphibalanus</taxon>
    </lineage>
</organism>
<sequence>MPMQEGSITMSTKSITTLSPRQSGEYIAEHVDHVSIVEEGIKAVAKMALDAARAAESAGGRVGDGYRGSPLHPQVADAAAVDWVFLVTTLNFNFWTSEGAVKYRVRHGGIMYDGYFSVCAAVNRALEEGKPATDPAWYGRLDLDSVRHLLRSDTEAEIPLLEERHWAVTDAGRVLLEKYDGSFVNCVKACGGSAQRLLRLVTDEFASFRDEAEFKGQRVSLYKRAQILIADLWLCFDGQGLGQFDDIDTLTMFADYRIPQALAYLGALRYSPELMALLQAEHVFTSGHPMEVEIRGCSIAAVERIVAAARQMAAESGQRPVSPTFLNSIGVDNFLWGYRRQHVKETNAVPYHKVRCIYY</sequence>
<comment type="catalytic activity">
    <reaction evidence="5 6">
        <text>queuosine 5'-phosphate + H2O = queuine + D-ribose 5-phosphate</text>
        <dbReference type="Rhea" id="RHEA:75387"/>
        <dbReference type="ChEBI" id="CHEBI:15377"/>
        <dbReference type="ChEBI" id="CHEBI:17433"/>
        <dbReference type="ChEBI" id="CHEBI:78346"/>
        <dbReference type="ChEBI" id="CHEBI:194371"/>
    </reaction>
    <physiologicalReaction direction="left-to-right" evidence="5 6">
        <dbReference type="Rhea" id="RHEA:75388"/>
    </physiologicalReaction>
</comment>
<gene>
    <name evidence="7" type="primary">QSPP</name>
    <name evidence="7" type="ORF">FJT64_024354</name>
</gene>
<evidence type="ECO:0000313" key="8">
    <source>
        <dbReference type="Proteomes" id="UP000440578"/>
    </source>
</evidence>
<dbReference type="EMBL" id="VIIS01000921">
    <property type="protein sequence ID" value="KAF0303702.1"/>
    <property type="molecule type" value="Genomic_DNA"/>
</dbReference>
<evidence type="ECO:0000256" key="4">
    <source>
        <dbReference type="ARBA" id="ARBA00035393"/>
    </source>
</evidence>
<dbReference type="PANTHER" id="PTHR21314">
    <property type="entry name" value="QUEUOSINE 5'-PHOSPHATE N-GLYCOSYLASE_HYDROLASE-RELATED"/>
    <property type="match status" value="1"/>
</dbReference>
<keyword evidence="8" id="KW-1185">Reference proteome</keyword>
<reference evidence="7 8" key="1">
    <citation type="submission" date="2019-07" db="EMBL/GenBank/DDBJ databases">
        <title>Draft genome assembly of a fouling barnacle, Amphibalanus amphitrite (Darwin, 1854): The first reference genome for Thecostraca.</title>
        <authorList>
            <person name="Kim W."/>
        </authorList>
    </citation>
    <scope>NUCLEOTIDE SEQUENCE [LARGE SCALE GENOMIC DNA]</scope>
    <source>
        <strain evidence="7">SNU_AA5</strain>
        <tissue evidence="7">Soma without cirri and trophi</tissue>
    </source>
</reference>
<accession>A0A6A4WM55</accession>
<proteinExistence type="inferred from homology"/>
<dbReference type="GO" id="GO:0016787">
    <property type="term" value="F:hydrolase activity"/>
    <property type="evidence" value="ECO:0007669"/>
    <property type="project" value="UniProtKB-KW"/>
</dbReference>
<dbReference type="GO" id="GO:0006400">
    <property type="term" value="P:tRNA modification"/>
    <property type="evidence" value="ECO:0007669"/>
    <property type="project" value="TreeGrafter"/>
</dbReference>
<evidence type="ECO:0000256" key="3">
    <source>
        <dbReference type="ARBA" id="ARBA00035306"/>
    </source>
</evidence>
<dbReference type="OrthoDB" id="416777at2759"/>
<dbReference type="PANTHER" id="PTHR21314:SF0">
    <property type="entry name" value="QUEUOSINE 5'-PHOSPHATE N-GLYCOSYLASE_HYDROLASE"/>
    <property type="match status" value="1"/>
</dbReference>
<keyword evidence="1 6" id="KW-0378">Hydrolase</keyword>
<comment type="similarity">
    <text evidence="2 6">Belongs to the QNG1 protein family.</text>
</comment>
<evidence type="ECO:0000256" key="2">
    <source>
        <dbReference type="ARBA" id="ARBA00035119"/>
    </source>
</evidence>
<dbReference type="InterPro" id="IPR019438">
    <property type="entry name" value="Q_salvage"/>
</dbReference>
<evidence type="ECO:0000256" key="5">
    <source>
        <dbReference type="ARBA" id="ARBA00048204"/>
    </source>
</evidence>
<comment type="caution">
    <text evidence="7">The sequence shown here is derived from an EMBL/GenBank/DDBJ whole genome shotgun (WGS) entry which is preliminary data.</text>
</comment>
<dbReference type="AlphaFoldDB" id="A0A6A4WM55"/>